<sequence length="168" mass="18353">MATLDDLSVGVSSLEESVEFRRKVNLQNETFVLTNGCFDLLHAGHIYCLELAAALGNHLWVALNSDSSVRAIKGSSRPVQGERERAYALLSLKSVSGVFLFDGKRISSEIKALSPDAYAKSGDYCLQTMDQSERESLEQVGSEIHFLPFLEGCGTTGLLQKIKGLPEI</sequence>
<evidence type="ECO:0000256" key="2">
    <source>
        <dbReference type="ARBA" id="ARBA00022695"/>
    </source>
</evidence>
<dbReference type="PANTHER" id="PTHR43793">
    <property type="entry name" value="FAD SYNTHASE"/>
    <property type="match status" value="1"/>
</dbReference>
<dbReference type="SUPFAM" id="SSF52374">
    <property type="entry name" value="Nucleotidylyl transferase"/>
    <property type="match status" value="1"/>
</dbReference>
<organism evidence="4">
    <name type="scientific">marine metagenome</name>
    <dbReference type="NCBI Taxonomy" id="408172"/>
    <lineage>
        <taxon>unclassified sequences</taxon>
        <taxon>metagenomes</taxon>
        <taxon>ecological metagenomes</taxon>
    </lineage>
</organism>
<dbReference type="Gene3D" id="3.40.50.620">
    <property type="entry name" value="HUPs"/>
    <property type="match status" value="1"/>
</dbReference>
<protein>
    <recommendedName>
        <fullName evidence="3">Cytidyltransferase-like domain-containing protein</fullName>
    </recommendedName>
</protein>
<dbReference type="NCBIfam" id="TIGR00125">
    <property type="entry name" value="cyt_tran_rel"/>
    <property type="match status" value="1"/>
</dbReference>
<keyword evidence="2" id="KW-0548">Nucleotidyltransferase</keyword>
<dbReference type="AlphaFoldDB" id="A0A382DJM3"/>
<gene>
    <name evidence="4" type="ORF">METZ01_LOCUS191223</name>
</gene>
<evidence type="ECO:0000313" key="4">
    <source>
        <dbReference type="EMBL" id="SVB38369.1"/>
    </source>
</evidence>
<feature type="domain" description="Cytidyltransferase-like" evidence="3">
    <location>
        <begin position="33"/>
        <end position="139"/>
    </location>
</feature>
<reference evidence="4" key="1">
    <citation type="submission" date="2018-05" db="EMBL/GenBank/DDBJ databases">
        <authorList>
            <person name="Lanie J.A."/>
            <person name="Ng W.-L."/>
            <person name="Kazmierczak K.M."/>
            <person name="Andrzejewski T.M."/>
            <person name="Davidsen T.M."/>
            <person name="Wayne K.J."/>
            <person name="Tettelin H."/>
            <person name="Glass J.I."/>
            <person name="Rusch D."/>
            <person name="Podicherti R."/>
            <person name="Tsui H.-C.T."/>
            <person name="Winkler M.E."/>
        </authorList>
    </citation>
    <scope>NUCLEOTIDE SEQUENCE</scope>
</reference>
<dbReference type="InterPro" id="IPR050385">
    <property type="entry name" value="Archaeal_FAD_synthase"/>
</dbReference>
<dbReference type="PANTHER" id="PTHR43793:SF2">
    <property type="entry name" value="BIFUNCTIONAL PROTEIN HLDE"/>
    <property type="match status" value="1"/>
</dbReference>
<accession>A0A382DJM3</accession>
<keyword evidence="1" id="KW-0808">Transferase</keyword>
<dbReference type="Pfam" id="PF01467">
    <property type="entry name" value="CTP_transf_like"/>
    <property type="match status" value="1"/>
</dbReference>
<proteinExistence type="predicted"/>
<evidence type="ECO:0000256" key="1">
    <source>
        <dbReference type="ARBA" id="ARBA00022679"/>
    </source>
</evidence>
<dbReference type="EMBL" id="UINC01039619">
    <property type="protein sequence ID" value="SVB38369.1"/>
    <property type="molecule type" value="Genomic_DNA"/>
</dbReference>
<dbReference type="InterPro" id="IPR014729">
    <property type="entry name" value="Rossmann-like_a/b/a_fold"/>
</dbReference>
<dbReference type="InterPro" id="IPR004821">
    <property type="entry name" value="Cyt_trans-like"/>
</dbReference>
<evidence type="ECO:0000259" key="3">
    <source>
        <dbReference type="Pfam" id="PF01467"/>
    </source>
</evidence>
<name>A0A382DJM3_9ZZZZ</name>
<dbReference type="GO" id="GO:0016779">
    <property type="term" value="F:nucleotidyltransferase activity"/>
    <property type="evidence" value="ECO:0007669"/>
    <property type="project" value="UniProtKB-KW"/>
</dbReference>